<dbReference type="EMBL" id="BNCJ01000031">
    <property type="protein sequence ID" value="GHF72147.1"/>
    <property type="molecule type" value="Genomic_DNA"/>
</dbReference>
<evidence type="ECO:0000313" key="3">
    <source>
        <dbReference type="Proteomes" id="UP000626220"/>
    </source>
</evidence>
<name>A0A8J3H370_9RHOB</name>
<reference evidence="2" key="1">
    <citation type="journal article" date="2014" name="Int. J. Syst. Evol. Microbiol.">
        <title>Complete genome sequence of Corynebacterium casei LMG S-19264T (=DSM 44701T), isolated from a smear-ripened cheese.</title>
        <authorList>
            <consortium name="US DOE Joint Genome Institute (JGI-PGF)"/>
            <person name="Walter F."/>
            <person name="Albersmeier A."/>
            <person name="Kalinowski J."/>
            <person name="Ruckert C."/>
        </authorList>
    </citation>
    <scope>NUCLEOTIDE SEQUENCE</scope>
    <source>
        <strain evidence="2">KCTC 42650</strain>
    </source>
</reference>
<reference evidence="2" key="2">
    <citation type="submission" date="2020-09" db="EMBL/GenBank/DDBJ databases">
        <authorList>
            <person name="Sun Q."/>
            <person name="Kim S."/>
        </authorList>
    </citation>
    <scope>NUCLEOTIDE SEQUENCE</scope>
    <source>
        <strain evidence="2">KCTC 42650</strain>
    </source>
</reference>
<dbReference type="PANTHER" id="PTHR33164">
    <property type="entry name" value="TRANSCRIPTIONAL REGULATOR, MARR FAMILY"/>
    <property type="match status" value="1"/>
</dbReference>
<organism evidence="2 3">
    <name type="scientific">Seohaeicola zhoushanensis</name>
    <dbReference type="NCBI Taxonomy" id="1569283"/>
    <lineage>
        <taxon>Bacteria</taxon>
        <taxon>Pseudomonadati</taxon>
        <taxon>Pseudomonadota</taxon>
        <taxon>Alphaproteobacteria</taxon>
        <taxon>Rhodobacterales</taxon>
        <taxon>Roseobacteraceae</taxon>
        <taxon>Seohaeicola</taxon>
    </lineage>
</organism>
<dbReference type="SUPFAM" id="SSF46785">
    <property type="entry name" value="Winged helix' DNA-binding domain"/>
    <property type="match status" value="1"/>
</dbReference>
<evidence type="ECO:0000259" key="1">
    <source>
        <dbReference type="PROSITE" id="PS50995"/>
    </source>
</evidence>
<sequence length="123" mass="13721">MLTRHGVTEQQWRVMRVLRETGEVDATKLAVIACVLAPSLSRILSSLKGSGLIHVRHDPEDRRRSLISISESGEAFLKEVAPESSRIYAEIEDRIGLENIARMLDDIEQLLKALDRSADQANG</sequence>
<dbReference type="SMART" id="SM00347">
    <property type="entry name" value="HTH_MARR"/>
    <property type="match status" value="1"/>
</dbReference>
<keyword evidence="3" id="KW-1185">Reference proteome</keyword>
<dbReference type="AlphaFoldDB" id="A0A8J3H370"/>
<dbReference type="GO" id="GO:0006950">
    <property type="term" value="P:response to stress"/>
    <property type="evidence" value="ECO:0007669"/>
    <property type="project" value="TreeGrafter"/>
</dbReference>
<evidence type="ECO:0000313" key="2">
    <source>
        <dbReference type="EMBL" id="GHF72147.1"/>
    </source>
</evidence>
<accession>A0A8J3H370</accession>
<dbReference type="PROSITE" id="PS50995">
    <property type="entry name" value="HTH_MARR_2"/>
    <property type="match status" value="1"/>
</dbReference>
<feature type="domain" description="HTH marR-type" evidence="1">
    <location>
        <begin position="1"/>
        <end position="119"/>
    </location>
</feature>
<protein>
    <recommendedName>
        <fullName evidence="1">HTH marR-type domain-containing protein</fullName>
    </recommendedName>
</protein>
<dbReference type="InterPro" id="IPR036388">
    <property type="entry name" value="WH-like_DNA-bd_sf"/>
</dbReference>
<dbReference type="InterPro" id="IPR039422">
    <property type="entry name" value="MarR/SlyA-like"/>
</dbReference>
<dbReference type="PANTHER" id="PTHR33164:SF13">
    <property type="entry name" value="4-HYDROXYPHENYLACETATE CATABOLISM PROTEIN"/>
    <property type="match status" value="1"/>
</dbReference>
<dbReference type="InterPro" id="IPR000835">
    <property type="entry name" value="HTH_MarR-typ"/>
</dbReference>
<dbReference type="Pfam" id="PF01047">
    <property type="entry name" value="MarR"/>
    <property type="match status" value="1"/>
</dbReference>
<proteinExistence type="predicted"/>
<comment type="caution">
    <text evidence="2">The sequence shown here is derived from an EMBL/GenBank/DDBJ whole genome shotgun (WGS) entry which is preliminary data.</text>
</comment>
<dbReference type="GO" id="GO:0003700">
    <property type="term" value="F:DNA-binding transcription factor activity"/>
    <property type="evidence" value="ECO:0007669"/>
    <property type="project" value="InterPro"/>
</dbReference>
<dbReference type="Gene3D" id="1.10.10.10">
    <property type="entry name" value="Winged helix-like DNA-binding domain superfamily/Winged helix DNA-binding domain"/>
    <property type="match status" value="1"/>
</dbReference>
<gene>
    <name evidence="2" type="ORF">GCM10017056_48880</name>
</gene>
<dbReference type="Proteomes" id="UP000626220">
    <property type="component" value="Unassembled WGS sequence"/>
</dbReference>
<dbReference type="InterPro" id="IPR036390">
    <property type="entry name" value="WH_DNA-bd_sf"/>
</dbReference>